<dbReference type="SUPFAM" id="SSF55469">
    <property type="entry name" value="FMN-dependent nitroreductase-like"/>
    <property type="match status" value="1"/>
</dbReference>
<protein>
    <submittedName>
        <fullName evidence="3">SagB-type dehydrogenase family enzyme</fullName>
    </submittedName>
</protein>
<dbReference type="Gene3D" id="3.40.109.10">
    <property type="entry name" value="NADH Oxidase"/>
    <property type="match status" value="1"/>
</dbReference>
<name>A0ABS4PXW6_9PSEU</name>
<reference evidence="3 4" key="1">
    <citation type="submission" date="2021-03" db="EMBL/GenBank/DDBJ databases">
        <title>Sequencing the genomes of 1000 actinobacteria strains.</title>
        <authorList>
            <person name="Klenk H.-P."/>
        </authorList>
    </citation>
    <scope>NUCLEOTIDE SEQUENCE [LARGE SCALE GENOMIC DNA]</scope>
    <source>
        <strain evidence="3 4">DSM 45510</strain>
    </source>
</reference>
<dbReference type="PANTHER" id="PTHR43745:SF2">
    <property type="entry name" value="NITROREDUCTASE MJ1384-RELATED"/>
    <property type="match status" value="1"/>
</dbReference>
<dbReference type="EMBL" id="JAGGMS010000001">
    <property type="protein sequence ID" value="MBP2184274.1"/>
    <property type="molecule type" value="Genomic_DNA"/>
</dbReference>
<gene>
    <name evidence="3" type="ORF">JOM49_005800</name>
</gene>
<dbReference type="InterPro" id="IPR000415">
    <property type="entry name" value="Nitroreductase-like"/>
</dbReference>
<dbReference type="Proteomes" id="UP000741013">
    <property type="component" value="Unassembled WGS sequence"/>
</dbReference>
<dbReference type="InterPro" id="IPR020051">
    <property type="entry name" value="SagB-type_dehydrogenase"/>
</dbReference>
<feature type="region of interest" description="Disordered" evidence="1">
    <location>
        <begin position="348"/>
        <end position="375"/>
    </location>
</feature>
<dbReference type="CDD" id="cd02142">
    <property type="entry name" value="McbC_SagB-like_oxidoreductase"/>
    <property type="match status" value="1"/>
</dbReference>
<evidence type="ECO:0000256" key="1">
    <source>
        <dbReference type="SAM" id="MobiDB-lite"/>
    </source>
</evidence>
<dbReference type="NCBIfam" id="TIGR03605">
    <property type="entry name" value="antibiot_sagB"/>
    <property type="match status" value="1"/>
</dbReference>
<proteinExistence type="predicted"/>
<dbReference type="InterPro" id="IPR052544">
    <property type="entry name" value="Bacteriocin_Proc_Enz"/>
</dbReference>
<dbReference type="InterPro" id="IPR029479">
    <property type="entry name" value="Nitroreductase"/>
</dbReference>
<sequence length="375" mass="41085">MRLRRASCVVCYWYEGEFVAHPYPGPEPTAVHPAAAEILSAFGEWVEPAKAAERLDHLTPATVAEAVEALFEAGLLLAEDSPQATRDAEVAQQWATWSPEASFFHYATQDLRYPTEEERQRLLAEGCGQDFPDHVLFTGYPDAPRMLLPRRPAELRLPYDQVLYARRTHRDFAAEPVALDTLATLLATVFGPVDFIDSGHEVLFRRTSPSGGARQELEPYVAIRNVDGVDPGVYHYNLREHSLELLSPGLTDKEAAHLCADQDWAGGAAFLVVLAAVIDRMSSKYRNARCYRVSLLNAGHLGQTFALTATALGLGPAQTGAFHDTAEAERCGLDNVGHTPVYVLAAGHPRPEPENGPPPARLDTFSGSVLHRAAR</sequence>
<evidence type="ECO:0000313" key="4">
    <source>
        <dbReference type="Proteomes" id="UP000741013"/>
    </source>
</evidence>
<dbReference type="RefSeq" id="WP_209667311.1">
    <property type="nucleotide sequence ID" value="NZ_JAGGMS010000001.1"/>
</dbReference>
<comment type="caution">
    <text evidence="3">The sequence shown here is derived from an EMBL/GenBank/DDBJ whole genome shotgun (WGS) entry which is preliminary data.</text>
</comment>
<accession>A0ABS4PXW6</accession>
<evidence type="ECO:0000259" key="2">
    <source>
        <dbReference type="Pfam" id="PF00881"/>
    </source>
</evidence>
<dbReference type="Pfam" id="PF00881">
    <property type="entry name" value="Nitroreductase"/>
    <property type="match status" value="1"/>
</dbReference>
<organism evidence="3 4">
    <name type="scientific">Amycolatopsis magusensis</name>
    <dbReference type="NCBI Taxonomy" id="882444"/>
    <lineage>
        <taxon>Bacteria</taxon>
        <taxon>Bacillati</taxon>
        <taxon>Actinomycetota</taxon>
        <taxon>Actinomycetes</taxon>
        <taxon>Pseudonocardiales</taxon>
        <taxon>Pseudonocardiaceae</taxon>
        <taxon>Amycolatopsis</taxon>
    </lineage>
</organism>
<feature type="domain" description="Nitroreductase" evidence="2">
    <location>
        <begin position="165"/>
        <end position="348"/>
    </location>
</feature>
<dbReference type="PANTHER" id="PTHR43745">
    <property type="entry name" value="NITROREDUCTASE MJ1384-RELATED"/>
    <property type="match status" value="1"/>
</dbReference>
<keyword evidence="4" id="KW-1185">Reference proteome</keyword>
<evidence type="ECO:0000313" key="3">
    <source>
        <dbReference type="EMBL" id="MBP2184274.1"/>
    </source>
</evidence>